<keyword evidence="2" id="KW-1185">Reference proteome</keyword>
<evidence type="ECO:0000313" key="1">
    <source>
        <dbReference type="EnsemblPlants" id="OB04G19530.1"/>
    </source>
</evidence>
<evidence type="ECO:0000313" key="2">
    <source>
        <dbReference type="Proteomes" id="UP000006038"/>
    </source>
</evidence>
<protein>
    <submittedName>
        <fullName evidence="1">Uncharacterized protein</fullName>
    </submittedName>
</protein>
<sequence>MHKSSFVYKHAIYPFFLRKKKIKQSSLSGELEYDSAAATGTKSWATKCDEHTSHLSSLIDRFLHF</sequence>
<reference evidence="1" key="1">
    <citation type="journal article" date="2013" name="Nat. Commun.">
        <title>Whole-genome sequencing of Oryza brachyantha reveals mechanisms underlying Oryza genome evolution.</title>
        <authorList>
            <person name="Chen J."/>
            <person name="Huang Q."/>
            <person name="Gao D."/>
            <person name="Wang J."/>
            <person name="Lang Y."/>
            <person name="Liu T."/>
            <person name="Li B."/>
            <person name="Bai Z."/>
            <person name="Luis Goicoechea J."/>
            <person name="Liang C."/>
            <person name="Chen C."/>
            <person name="Zhang W."/>
            <person name="Sun S."/>
            <person name="Liao Y."/>
            <person name="Zhang X."/>
            <person name="Yang L."/>
            <person name="Song C."/>
            <person name="Wang M."/>
            <person name="Shi J."/>
            <person name="Liu G."/>
            <person name="Liu J."/>
            <person name="Zhou H."/>
            <person name="Zhou W."/>
            <person name="Yu Q."/>
            <person name="An N."/>
            <person name="Chen Y."/>
            <person name="Cai Q."/>
            <person name="Wang B."/>
            <person name="Liu B."/>
            <person name="Min J."/>
            <person name="Huang Y."/>
            <person name="Wu H."/>
            <person name="Li Z."/>
            <person name="Zhang Y."/>
            <person name="Yin Y."/>
            <person name="Song W."/>
            <person name="Jiang J."/>
            <person name="Jackson S.A."/>
            <person name="Wing R.A."/>
            <person name="Wang J."/>
            <person name="Chen M."/>
        </authorList>
    </citation>
    <scope>NUCLEOTIDE SEQUENCE [LARGE SCALE GENOMIC DNA]</scope>
    <source>
        <strain evidence="1">cv. IRGC 101232</strain>
    </source>
</reference>
<dbReference type="HOGENOM" id="CLU_2853328_0_0_1"/>
<dbReference type="EnsemblPlants" id="OB04G19530.1">
    <property type="protein sequence ID" value="OB04G19530.1"/>
    <property type="gene ID" value="OB04G19530"/>
</dbReference>
<dbReference type="Proteomes" id="UP000006038">
    <property type="component" value="Chromosome 4"/>
</dbReference>
<organism evidence="1">
    <name type="scientific">Oryza brachyantha</name>
    <name type="common">malo sina</name>
    <dbReference type="NCBI Taxonomy" id="4533"/>
    <lineage>
        <taxon>Eukaryota</taxon>
        <taxon>Viridiplantae</taxon>
        <taxon>Streptophyta</taxon>
        <taxon>Embryophyta</taxon>
        <taxon>Tracheophyta</taxon>
        <taxon>Spermatophyta</taxon>
        <taxon>Magnoliopsida</taxon>
        <taxon>Liliopsida</taxon>
        <taxon>Poales</taxon>
        <taxon>Poaceae</taxon>
        <taxon>BOP clade</taxon>
        <taxon>Oryzoideae</taxon>
        <taxon>Oryzeae</taxon>
        <taxon>Oryzinae</taxon>
        <taxon>Oryza</taxon>
    </lineage>
</organism>
<reference evidence="1" key="2">
    <citation type="submission" date="2013-04" db="UniProtKB">
        <authorList>
            <consortium name="EnsemblPlants"/>
        </authorList>
    </citation>
    <scope>IDENTIFICATION</scope>
</reference>
<name>J3LXS8_ORYBR</name>
<accession>J3LXS8</accession>
<dbReference type="AlphaFoldDB" id="J3LXS8"/>
<dbReference type="Gramene" id="OB04G19530.1">
    <property type="protein sequence ID" value="OB04G19530.1"/>
    <property type="gene ID" value="OB04G19530"/>
</dbReference>
<proteinExistence type="predicted"/>